<accession>A0A3A8A7G2</accession>
<dbReference type="NCBIfam" id="TIGR00006">
    <property type="entry name" value="16S rRNA (cytosine(1402)-N(4))-methyltransferase RsmH"/>
    <property type="match status" value="1"/>
</dbReference>
<dbReference type="InterPro" id="IPR023397">
    <property type="entry name" value="SAM-dep_MeTrfase_MraW_recog"/>
</dbReference>
<dbReference type="GO" id="GO:0071424">
    <property type="term" value="F:rRNA (cytosine-N4-)-methyltransferase activity"/>
    <property type="evidence" value="ECO:0007669"/>
    <property type="project" value="UniProtKB-UniRule"/>
</dbReference>
<feature type="binding site" evidence="6">
    <location>
        <position position="246"/>
    </location>
    <ligand>
        <name>S-adenosyl-L-methionine</name>
        <dbReference type="ChEBI" id="CHEBI:59789"/>
    </ligand>
</feature>
<dbReference type="PANTHER" id="PTHR11265">
    <property type="entry name" value="S-ADENOSYL-METHYLTRANSFERASE MRAW"/>
    <property type="match status" value="1"/>
</dbReference>
<dbReference type="Gene3D" id="1.10.150.170">
    <property type="entry name" value="Putative methyltransferase TM0872, insert domain"/>
    <property type="match status" value="1"/>
</dbReference>
<feature type="binding site" evidence="6">
    <location>
        <position position="219"/>
    </location>
    <ligand>
        <name>S-adenosyl-L-methionine</name>
        <dbReference type="ChEBI" id="CHEBI:59789"/>
    </ligand>
</feature>
<feature type="binding site" evidence="6">
    <location>
        <position position="264"/>
    </location>
    <ligand>
        <name>S-adenosyl-L-methionine</name>
        <dbReference type="ChEBI" id="CHEBI:59789"/>
    </ligand>
</feature>
<dbReference type="SUPFAM" id="SSF53335">
    <property type="entry name" value="S-adenosyl-L-methionine-dependent methyltransferases"/>
    <property type="match status" value="1"/>
</dbReference>
<comment type="caution">
    <text evidence="7">The sequence shown here is derived from an EMBL/GenBank/DDBJ whole genome shotgun (WGS) entry which is preliminary data.</text>
</comment>
<dbReference type="Gene3D" id="3.40.50.150">
    <property type="entry name" value="Vaccinia Virus protein VP39"/>
    <property type="match status" value="1"/>
</dbReference>
<keyword evidence="6" id="KW-0963">Cytoplasm</keyword>
<protein>
    <recommendedName>
        <fullName evidence="6">Ribosomal RNA small subunit methyltransferase H</fullName>
        <ecNumber evidence="6">2.1.1.199</ecNumber>
    </recommendedName>
    <alternativeName>
        <fullName evidence="6">16S rRNA m(4)C1402 methyltransferase</fullName>
    </alternativeName>
    <alternativeName>
        <fullName evidence="6">rRNA (cytosine-N(4)-)-methyltransferase RsmH</fullName>
    </alternativeName>
</protein>
<evidence type="ECO:0000256" key="1">
    <source>
        <dbReference type="ARBA" id="ARBA00010396"/>
    </source>
</evidence>
<feature type="binding site" evidence="6">
    <location>
        <begin position="202"/>
        <end position="204"/>
    </location>
    <ligand>
        <name>S-adenosyl-L-methionine</name>
        <dbReference type="ChEBI" id="CHEBI:59789"/>
    </ligand>
</feature>
<proteinExistence type="inferred from homology"/>
<keyword evidence="3 6" id="KW-0489">Methyltransferase</keyword>
<dbReference type="EMBL" id="QFWV02000008">
    <property type="protein sequence ID" value="RKF05806.1"/>
    <property type="molecule type" value="Genomic_DNA"/>
</dbReference>
<evidence type="ECO:0000256" key="4">
    <source>
        <dbReference type="ARBA" id="ARBA00022679"/>
    </source>
</evidence>
<keyword evidence="2 6" id="KW-0698">rRNA processing</keyword>
<evidence type="ECO:0000313" key="7">
    <source>
        <dbReference type="EMBL" id="RKF05806.1"/>
    </source>
</evidence>
<name>A0A3A8A7G2_9HYPH</name>
<evidence type="ECO:0000256" key="5">
    <source>
        <dbReference type="ARBA" id="ARBA00022691"/>
    </source>
</evidence>
<feature type="binding site" evidence="6">
    <location>
        <position position="271"/>
    </location>
    <ligand>
        <name>S-adenosyl-L-methionine</name>
        <dbReference type="ChEBI" id="CHEBI:59789"/>
    </ligand>
</feature>
<reference evidence="7 8" key="1">
    <citation type="journal article" date="2018" name="Int. J. Syst. Bacteriol.">
        <title>Oceaniradius stylonemae gen. nov., sp. nov., isolated from a red alga, Stylonema cornu-cervi.</title>
        <authorList>
            <person name="Jeong S."/>
        </authorList>
    </citation>
    <scope>NUCLEOTIDE SEQUENCE [LARGE SCALE GENOMIC DNA]</scope>
    <source>
        <strain evidence="7 8">StC1</strain>
    </source>
</reference>
<evidence type="ECO:0000256" key="2">
    <source>
        <dbReference type="ARBA" id="ARBA00022552"/>
    </source>
</evidence>
<evidence type="ECO:0000256" key="3">
    <source>
        <dbReference type="ARBA" id="ARBA00022603"/>
    </source>
</evidence>
<dbReference type="GO" id="GO:0005737">
    <property type="term" value="C:cytoplasm"/>
    <property type="evidence" value="ECO:0007669"/>
    <property type="project" value="UniProtKB-SubCell"/>
</dbReference>
<dbReference type="OrthoDB" id="9806637at2"/>
<dbReference type="Pfam" id="PF01795">
    <property type="entry name" value="Methyltransf_5"/>
    <property type="match status" value="1"/>
</dbReference>
<dbReference type="EC" id="2.1.1.199" evidence="6"/>
<dbReference type="SUPFAM" id="SSF81799">
    <property type="entry name" value="Putative methyltransferase TM0872, insert domain"/>
    <property type="match status" value="1"/>
</dbReference>
<dbReference type="AlphaFoldDB" id="A0A3A8A7G2"/>
<dbReference type="PANTHER" id="PTHR11265:SF0">
    <property type="entry name" value="12S RRNA N4-METHYLCYTIDINE METHYLTRANSFERASE"/>
    <property type="match status" value="1"/>
</dbReference>
<keyword evidence="5 6" id="KW-0949">S-adenosyl-L-methionine</keyword>
<dbReference type="Proteomes" id="UP000246132">
    <property type="component" value="Unassembled WGS sequence"/>
</dbReference>
<dbReference type="GO" id="GO:0070475">
    <property type="term" value="P:rRNA base methylation"/>
    <property type="evidence" value="ECO:0007669"/>
    <property type="project" value="UniProtKB-UniRule"/>
</dbReference>
<organism evidence="7 8">
    <name type="scientific">Oceaniradius stylonematis</name>
    <dbReference type="NCBI Taxonomy" id="2184161"/>
    <lineage>
        <taxon>Bacteria</taxon>
        <taxon>Pseudomonadati</taxon>
        <taxon>Pseudomonadota</taxon>
        <taxon>Alphaproteobacteria</taxon>
        <taxon>Hyphomicrobiales</taxon>
        <taxon>Ahrensiaceae</taxon>
        <taxon>Oceaniradius</taxon>
    </lineage>
</organism>
<keyword evidence="4 6" id="KW-0808">Transferase</keyword>
<comment type="function">
    <text evidence="6">Specifically methylates the N4 position of cytidine in position 1402 (C1402) of 16S rRNA.</text>
</comment>
<comment type="subcellular location">
    <subcellularLocation>
        <location evidence="6">Cytoplasm</location>
    </subcellularLocation>
</comment>
<dbReference type="InterPro" id="IPR029063">
    <property type="entry name" value="SAM-dependent_MTases_sf"/>
</dbReference>
<evidence type="ECO:0000256" key="6">
    <source>
        <dbReference type="HAMAP-Rule" id="MF_01007"/>
    </source>
</evidence>
<dbReference type="InterPro" id="IPR002903">
    <property type="entry name" value="RsmH"/>
</dbReference>
<comment type="catalytic activity">
    <reaction evidence="6">
        <text>cytidine(1402) in 16S rRNA + S-adenosyl-L-methionine = N(4)-methylcytidine(1402) in 16S rRNA + S-adenosyl-L-homocysteine + H(+)</text>
        <dbReference type="Rhea" id="RHEA:42928"/>
        <dbReference type="Rhea" id="RHEA-COMP:10286"/>
        <dbReference type="Rhea" id="RHEA-COMP:10287"/>
        <dbReference type="ChEBI" id="CHEBI:15378"/>
        <dbReference type="ChEBI" id="CHEBI:57856"/>
        <dbReference type="ChEBI" id="CHEBI:59789"/>
        <dbReference type="ChEBI" id="CHEBI:74506"/>
        <dbReference type="ChEBI" id="CHEBI:82748"/>
        <dbReference type="EC" id="2.1.1.199"/>
    </reaction>
</comment>
<dbReference type="HAMAP" id="MF_01007">
    <property type="entry name" value="16SrRNA_methyltr_H"/>
    <property type="match status" value="1"/>
</dbReference>
<sequence>MARGRALGRTETAGVVRGAVSVECGEPDRCEGAGVRSGAFPLRAAGQGADGSVRTAIDRHGGDRCGRHGPSGTVRAAAGGRRSVHARVRRHVVLCAWRWGVPEARWHGPDHGHRFHPRTYGHFGRGPFRRARPVLSDVVARALCRASQDRPGAASGSTRGAGRDAIAVSADAPHIPVMLAEVLAALNPAHGETMADGTFGAGGYTRAIVDAGADVVAFDRDPDAIAAGHALVDASDGRLRLVEAPFSTIADHVAPASLDGLVLDIGVSSMQLDQAGRGFSFRQDGPLDMRMAQSGPSAADIVNNFGVKDLIRIIGILGEERNAPRIAHAIVRAREEAPFETTGQLAALIEKAQPRKAKDTIHPATRTFQGLRIFVNDELRELARALFAAETCLKPGGRLVVVTFHSLEDRIVKRFIADRTSQASGSRHLPAAEPRALTFEVRGKAMVAAGPAEVEVNPRARSAKLRAATRTEAPARDADMAIFGLPDLPWPGDCEQGKPTA</sequence>
<evidence type="ECO:0000313" key="8">
    <source>
        <dbReference type="Proteomes" id="UP000246132"/>
    </source>
</evidence>
<comment type="similarity">
    <text evidence="1 6">Belongs to the methyltransferase superfamily. RsmH family.</text>
</comment>
<keyword evidence="8" id="KW-1185">Reference proteome</keyword>
<gene>
    <name evidence="6 7" type="primary">rsmH</name>
    <name evidence="7" type="ORF">DEM25_014560</name>
</gene>